<comment type="caution">
    <text evidence="1">The sequence shown here is derived from an EMBL/GenBank/DDBJ whole genome shotgun (WGS) entry which is preliminary data.</text>
</comment>
<dbReference type="OrthoDB" id="1162524at2759"/>
<evidence type="ECO:0000313" key="2">
    <source>
        <dbReference type="Proteomes" id="UP000237000"/>
    </source>
</evidence>
<organism evidence="1 2">
    <name type="scientific">Trema orientale</name>
    <name type="common">Charcoal tree</name>
    <name type="synonym">Celtis orientalis</name>
    <dbReference type="NCBI Taxonomy" id="63057"/>
    <lineage>
        <taxon>Eukaryota</taxon>
        <taxon>Viridiplantae</taxon>
        <taxon>Streptophyta</taxon>
        <taxon>Embryophyta</taxon>
        <taxon>Tracheophyta</taxon>
        <taxon>Spermatophyta</taxon>
        <taxon>Magnoliopsida</taxon>
        <taxon>eudicotyledons</taxon>
        <taxon>Gunneridae</taxon>
        <taxon>Pentapetalae</taxon>
        <taxon>rosids</taxon>
        <taxon>fabids</taxon>
        <taxon>Rosales</taxon>
        <taxon>Cannabaceae</taxon>
        <taxon>Trema</taxon>
    </lineage>
</organism>
<dbReference type="Proteomes" id="UP000237000">
    <property type="component" value="Unassembled WGS sequence"/>
</dbReference>
<name>A0A2P5EFY2_TREOI</name>
<dbReference type="InParanoid" id="A0A2P5EFY2"/>
<protein>
    <submittedName>
        <fullName evidence="1">Uncharacterized protein</fullName>
    </submittedName>
</protein>
<gene>
    <name evidence="1" type="ORF">TorRG33x02_197470</name>
</gene>
<evidence type="ECO:0000313" key="1">
    <source>
        <dbReference type="EMBL" id="PON84414.1"/>
    </source>
</evidence>
<proteinExistence type="predicted"/>
<dbReference type="AlphaFoldDB" id="A0A2P5EFY2"/>
<keyword evidence="2" id="KW-1185">Reference proteome</keyword>
<accession>A0A2P5EFY2</accession>
<reference evidence="2" key="1">
    <citation type="submission" date="2016-06" db="EMBL/GenBank/DDBJ databases">
        <title>Parallel loss of symbiosis genes in relatives of nitrogen-fixing non-legume Parasponia.</title>
        <authorList>
            <person name="Van Velzen R."/>
            <person name="Holmer R."/>
            <person name="Bu F."/>
            <person name="Rutten L."/>
            <person name="Van Zeijl A."/>
            <person name="Liu W."/>
            <person name="Santuari L."/>
            <person name="Cao Q."/>
            <person name="Sharma T."/>
            <person name="Shen D."/>
            <person name="Roswanjaya Y."/>
            <person name="Wardhani T."/>
            <person name="Kalhor M.S."/>
            <person name="Jansen J."/>
            <person name="Van den Hoogen J."/>
            <person name="Gungor B."/>
            <person name="Hartog M."/>
            <person name="Hontelez J."/>
            <person name="Verver J."/>
            <person name="Yang W.-C."/>
            <person name="Schijlen E."/>
            <person name="Repin R."/>
            <person name="Schilthuizen M."/>
            <person name="Schranz E."/>
            <person name="Heidstra R."/>
            <person name="Miyata K."/>
            <person name="Fedorova E."/>
            <person name="Kohlen W."/>
            <person name="Bisseling T."/>
            <person name="Smit S."/>
            <person name="Geurts R."/>
        </authorList>
    </citation>
    <scope>NUCLEOTIDE SEQUENCE [LARGE SCALE GENOMIC DNA]</scope>
    <source>
        <strain evidence="2">cv. RG33-2</strain>
    </source>
</reference>
<sequence>MQVFDRDTALAILKVKPLPDPCEDMLIWKGSCSGEFSVKGAHWLDQQTRFNRKEEIWKILWKVMIYERHKILL</sequence>
<dbReference type="EMBL" id="JXTC01000162">
    <property type="protein sequence ID" value="PON84414.1"/>
    <property type="molecule type" value="Genomic_DNA"/>
</dbReference>